<evidence type="ECO:0000256" key="2">
    <source>
        <dbReference type="ARBA" id="ARBA00022801"/>
    </source>
</evidence>
<gene>
    <name evidence="4" type="ORF">DNK49_13525</name>
</gene>
<evidence type="ECO:0000313" key="4">
    <source>
        <dbReference type="EMBL" id="PZA16038.1"/>
    </source>
</evidence>
<dbReference type="Gene3D" id="3.60.21.10">
    <property type="match status" value="1"/>
</dbReference>
<dbReference type="InterPro" id="IPR004843">
    <property type="entry name" value="Calcineurin-like_PHP"/>
</dbReference>
<comment type="caution">
    <text evidence="4">The sequence shown here is derived from an EMBL/GenBank/DDBJ whole genome shotgun (WGS) entry which is preliminary data.</text>
</comment>
<evidence type="ECO:0000313" key="5">
    <source>
        <dbReference type="Proteomes" id="UP000248259"/>
    </source>
</evidence>
<evidence type="ECO:0000256" key="1">
    <source>
        <dbReference type="ARBA" id="ARBA00022723"/>
    </source>
</evidence>
<dbReference type="GO" id="GO:0046872">
    <property type="term" value="F:metal ion binding"/>
    <property type="evidence" value="ECO:0007669"/>
    <property type="project" value="UniProtKB-KW"/>
</dbReference>
<organism evidence="4 5">
    <name type="scientific">Parazoarcus communis SWub3 = DSM 12120</name>
    <dbReference type="NCBI Taxonomy" id="1121029"/>
    <lineage>
        <taxon>Bacteria</taxon>
        <taxon>Pseudomonadati</taxon>
        <taxon>Pseudomonadota</taxon>
        <taxon>Betaproteobacteria</taxon>
        <taxon>Rhodocyclales</taxon>
        <taxon>Zoogloeaceae</taxon>
        <taxon>Parazoarcus</taxon>
    </lineage>
</organism>
<accession>A0A323V7C3</accession>
<dbReference type="OrthoDB" id="9780884at2"/>
<dbReference type="Proteomes" id="UP000248259">
    <property type="component" value="Unassembled WGS sequence"/>
</dbReference>
<protein>
    <submittedName>
        <fullName evidence="4">Metallophosphoesterase</fullName>
    </submittedName>
</protein>
<dbReference type="GO" id="GO:0016020">
    <property type="term" value="C:membrane"/>
    <property type="evidence" value="ECO:0007669"/>
    <property type="project" value="GOC"/>
</dbReference>
<dbReference type="GO" id="GO:0009245">
    <property type="term" value="P:lipid A biosynthetic process"/>
    <property type="evidence" value="ECO:0007669"/>
    <property type="project" value="TreeGrafter"/>
</dbReference>
<reference evidence="4 5" key="1">
    <citation type="submission" date="2018-06" db="EMBL/GenBank/DDBJ databases">
        <title>Azoarcus communis strain SWub3 genome.</title>
        <authorList>
            <person name="Zorraquino Salvo V."/>
            <person name="Toubiana D."/>
            <person name="Blumwald E."/>
        </authorList>
    </citation>
    <scope>NUCLEOTIDE SEQUENCE [LARGE SCALE GENOMIC DNA]</scope>
    <source>
        <strain evidence="4 5">SWub3</strain>
    </source>
</reference>
<dbReference type="PANTHER" id="PTHR31302:SF31">
    <property type="entry name" value="PHOSPHODIESTERASE YAEI"/>
    <property type="match status" value="1"/>
</dbReference>
<dbReference type="RefSeq" id="WP_110525408.1">
    <property type="nucleotide sequence ID" value="NZ_QKOE01000009.1"/>
</dbReference>
<dbReference type="PROSITE" id="PS51257">
    <property type="entry name" value="PROKAR_LIPOPROTEIN"/>
    <property type="match status" value="1"/>
</dbReference>
<feature type="domain" description="Calcineurin-like phosphoesterase" evidence="3">
    <location>
        <begin position="50"/>
        <end position="219"/>
    </location>
</feature>
<dbReference type="PANTHER" id="PTHR31302">
    <property type="entry name" value="TRANSMEMBRANE PROTEIN WITH METALLOPHOSPHOESTERASE DOMAIN-RELATED"/>
    <property type="match status" value="1"/>
</dbReference>
<dbReference type="Pfam" id="PF00149">
    <property type="entry name" value="Metallophos"/>
    <property type="match status" value="1"/>
</dbReference>
<proteinExistence type="predicted"/>
<evidence type="ECO:0000259" key="3">
    <source>
        <dbReference type="Pfam" id="PF00149"/>
    </source>
</evidence>
<keyword evidence="2" id="KW-0378">Hydrolase</keyword>
<dbReference type="EMBL" id="QKOE01000009">
    <property type="protein sequence ID" value="PZA16038.1"/>
    <property type="molecule type" value="Genomic_DNA"/>
</dbReference>
<dbReference type="GO" id="GO:0008758">
    <property type="term" value="F:UDP-2,3-diacylglucosamine hydrolase activity"/>
    <property type="evidence" value="ECO:0007669"/>
    <property type="project" value="TreeGrafter"/>
</dbReference>
<dbReference type="InterPro" id="IPR029052">
    <property type="entry name" value="Metallo-depent_PP-like"/>
</dbReference>
<dbReference type="InterPro" id="IPR051158">
    <property type="entry name" value="Metallophosphoesterase_sf"/>
</dbReference>
<sequence>MRKAADRIMRRAGFVLAVLLACVLLYASLVEPYWVAVTHHGEGPAGRPPIRIAVLSDLHLDGVGYRERVVIERLREVRPDILVLAGDVVDEPDDLPALRTLLSQLDVPHAIAVLGNWEHWGDVPLEQLHKLYRDHKVALLVNATAQFWVDGHPVRLIGLDDATAGTPRLDLAIRGLEEAAAAGLTILVQHSPGFFAAKSAGVGLPDRAFDLCLSGHTHGGQITLFGWAFGPLPPGSGPFVAGRYETAACPLYVSRGLGTSVLPLRFFARPEIAAFDL</sequence>
<dbReference type="AlphaFoldDB" id="A0A323V7C3"/>
<dbReference type="SUPFAM" id="SSF56300">
    <property type="entry name" value="Metallo-dependent phosphatases"/>
    <property type="match status" value="1"/>
</dbReference>
<keyword evidence="5" id="KW-1185">Reference proteome</keyword>
<name>A0A323V7C3_9RHOO</name>
<keyword evidence="1" id="KW-0479">Metal-binding</keyword>